<feature type="region of interest" description="Disordered" evidence="1">
    <location>
        <begin position="184"/>
        <end position="211"/>
    </location>
</feature>
<evidence type="ECO:0000313" key="3">
    <source>
        <dbReference type="Proteomes" id="UP001255856"/>
    </source>
</evidence>
<dbReference type="EMBL" id="JASFZW010000013">
    <property type="protein sequence ID" value="KAK2075740.1"/>
    <property type="molecule type" value="Genomic_DNA"/>
</dbReference>
<sequence length="395" mass="42007">MAALRFGSSSVDLISHVGSEIKITSLCAKGSWARVYDTSRETRQPNPQGEACATTARWEGPVLVSRMEGSPLGTVESARFMAGPSMVVKTTVRLASGRDAIMFWLFDRMLAVHERVTRGAHDTRAALLRQLEADHGRVRRATRRDNRYLQRVLLDWARWRSPADDFILVPTPSYVGRPSVARSAAGGAAAPRRPSPPRSPVSLSKSPSDVSLSALHAAQDAAARAAAQHAQRLADDAASEAPSASASACAAARPPGRLSPSTGAAPGLDNGSVDGGSVGAPVGPSRGAATRPVRAAPASIQLQLAHKLVEFCEGRGIASVVPLTSPNDTQEPQLLHMSPEQAEETAAKMAELEADMLLARQSHPVGWNCCGLIITRRTSQIPDYLRVWEMTLASP</sequence>
<accession>A0AAD9IFK9</accession>
<evidence type="ECO:0000256" key="1">
    <source>
        <dbReference type="SAM" id="MobiDB-lite"/>
    </source>
</evidence>
<dbReference type="AlphaFoldDB" id="A0AAD9IFK9"/>
<proteinExistence type="predicted"/>
<reference evidence="2" key="1">
    <citation type="submission" date="2021-01" db="EMBL/GenBank/DDBJ databases">
        <authorList>
            <person name="Eckstrom K.M.E."/>
        </authorList>
    </citation>
    <scope>NUCLEOTIDE SEQUENCE</scope>
    <source>
        <strain evidence="2">UVCC 0001</strain>
    </source>
</reference>
<gene>
    <name evidence="2" type="ORF">QBZ16_001481</name>
</gene>
<dbReference type="Proteomes" id="UP001255856">
    <property type="component" value="Unassembled WGS sequence"/>
</dbReference>
<feature type="region of interest" description="Disordered" evidence="1">
    <location>
        <begin position="245"/>
        <end position="290"/>
    </location>
</feature>
<organism evidence="2 3">
    <name type="scientific">Prototheca wickerhamii</name>
    <dbReference type="NCBI Taxonomy" id="3111"/>
    <lineage>
        <taxon>Eukaryota</taxon>
        <taxon>Viridiplantae</taxon>
        <taxon>Chlorophyta</taxon>
        <taxon>core chlorophytes</taxon>
        <taxon>Trebouxiophyceae</taxon>
        <taxon>Chlorellales</taxon>
        <taxon>Chlorellaceae</taxon>
        <taxon>Prototheca</taxon>
    </lineage>
</organism>
<feature type="compositionally biased region" description="Low complexity" evidence="1">
    <location>
        <begin position="200"/>
        <end position="211"/>
    </location>
</feature>
<keyword evidence="3" id="KW-1185">Reference proteome</keyword>
<evidence type="ECO:0000313" key="2">
    <source>
        <dbReference type="EMBL" id="KAK2075740.1"/>
    </source>
</evidence>
<name>A0AAD9IFK9_PROWI</name>
<protein>
    <submittedName>
        <fullName evidence="2">Uncharacterized protein</fullName>
    </submittedName>
</protein>
<comment type="caution">
    <text evidence="2">The sequence shown here is derived from an EMBL/GenBank/DDBJ whole genome shotgun (WGS) entry which is preliminary data.</text>
</comment>